<sequence>MARGRGGGGGRGGGSFGGGSRGGSFGGGRGGAFGGSRGGMGGSSGGFGSFGSGRNRGGGSSSGRSGRSGGIGGFGGGYRPRPRYYPPRPYYGGMWGRPFWGRPRYGSGGGGGGCGGAGCGFILMGIFVLMLALIVLSSVGIFNPPTPGSVTPSTVEREPLPAGSVNETDYFTLDADWYINDSTLTKGLKHFYNKTGVQPYVYITDNIDGSINPSEEEFVRFANQLYDQLFTDEAHALLIIFEPSLEYYTTYLVTGTQAKQVIDSEASRILLDYVDRYYYSNMNDDQFLSKAFSDAADRIMDVTESPWIKVWIVIAVVVLVFLLFTWWKSKQAQKNLEAQQTKEILSQPIQKFGASPEEELMKKYQDDPEK</sequence>
<evidence type="ECO:0000256" key="1">
    <source>
        <dbReference type="SAM" id="MobiDB-lite"/>
    </source>
</evidence>
<organism evidence="3 4">
    <name type="scientific">Amphibacillus xylanus (strain ATCC 51415 / DSM 6626 / JCM 7361 / LMG 17667 / NBRC 15112 / Ep01)</name>
    <dbReference type="NCBI Taxonomy" id="698758"/>
    <lineage>
        <taxon>Bacteria</taxon>
        <taxon>Bacillati</taxon>
        <taxon>Bacillota</taxon>
        <taxon>Bacilli</taxon>
        <taxon>Bacillales</taxon>
        <taxon>Bacillaceae</taxon>
        <taxon>Amphibacillus</taxon>
    </lineage>
</organism>
<reference evidence="3 4" key="1">
    <citation type="submission" date="2011-01" db="EMBL/GenBank/DDBJ databases">
        <title>Whole genome sequence of Amphibacillus xylinus NBRC 15112.</title>
        <authorList>
            <person name="Nakazawa H."/>
            <person name="Katano Y."/>
            <person name="Nakamura S."/>
            <person name="Sasagawa M."/>
            <person name="Fukada J."/>
            <person name="Arai T."/>
            <person name="Sasakura N."/>
            <person name="Mochizuki D."/>
            <person name="Hosoyama A."/>
            <person name="Harada K."/>
            <person name="Horikawa H."/>
            <person name="Kato Y."/>
            <person name="Harada T."/>
            <person name="Sasaki K."/>
            <person name="Sekiguchi M."/>
            <person name="Hodoyama M."/>
            <person name="Nishiko R."/>
            <person name="Narita H."/>
            <person name="Hanamaki A."/>
            <person name="Hata C."/>
            <person name="Konno Y."/>
            <person name="Niimura Y."/>
            <person name="Yamazaki S."/>
            <person name="Fujita N."/>
        </authorList>
    </citation>
    <scope>NUCLEOTIDE SEQUENCE [LARGE SCALE GENOMIC DNA]</scope>
    <source>
        <strain evidence="4">ATCC 51415 / DSM 6626 / JCM 7361 / LMG 17667 / NBRC 15112 / Ep01</strain>
    </source>
</reference>
<gene>
    <name evidence="3" type="ordered locus">AXY_18730</name>
</gene>
<evidence type="ECO:0000313" key="3">
    <source>
        <dbReference type="EMBL" id="BAM48005.1"/>
    </source>
</evidence>
<keyword evidence="4" id="KW-1185">Reference proteome</keyword>
<dbReference type="PATRIC" id="fig|698758.3.peg.1875"/>
<name>K0IZM3_AMPXN</name>
<keyword evidence="2" id="KW-0812">Transmembrane</keyword>
<dbReference type="Proteomes" id="UP000006294">
    <property type="component" value="Chromosome"/>
</dbReference>
<dbReference type="HOGENOM" id="CLU_063618_1_0_9"/>
<feature type="transmembrane region" description="Helical" evidence="2">
    <location>
        <begin position="308"/>
        <end position="327"/>
    </location>
</feature>
<dbReference type="eggNOG" id="COG1512">
    <property type="taxonomic scope" value="Bacteria"/>
</dbReference>
<proteinExistence type="predicted"/>
<dbReference type="STRING" id="698758.AXY_18730"/>
<feature type="region of interest" description="Disordered" evidence="1">
    <location>
        <begin position="1"/>
        <end position="78"/>
    </location>
</feature>
<feature type="compositionally biased region" description="Basic and acidic residues" evidence="1">
    <location>
        <begin position="359"/>
        <end position="370"/>
    </location>
</feature>
<feature type="transmembrane region" description="Helical" evidence="2">
    <location>
        <begin position="121"/>
        <end position="142"/>
    </location>
</feature>
<dbReference type="EMBL" id="AP012050">
    <property type="protein sequence ID" value="BAM48005.1"/>
    <property type="molecule type" value="Genomic_DNA"/>
</dbReference>
<dbReference type="AlphaFoldDB" id="K0IZM3"/>
<dbReference type="RefSeq" id="WP_015010592.1">
    <property type="nucleotide sequence ID" value="NC_018704.1"/>
</dbReference>
<evidence type="ECO:0000313" key="4">
    <source>
        <dbReference type="Proteomes" id="UP000006294"/>
    </source>
</evidence>
<feature type="region of interest" description="Disordered" evidence="1">
    <location>
        <begin position="348"/>
        <end position="370"/>
    </location>
</feature>
<accession>K0IZM3</accession>
<keyword evidence="2" id="KW-0472">Membrane</keyword>
<evidence type="ECO:0000256" key="2">
    <source>
        <dbReference type="SAM" id="Phobius"/>
    </source>
</evidence>
<dbReference type="KEGG" id="axl:AXY_18730"/>
<keyword evidence="2" id="KW-1133">Transmembrane helix</keyword>
<protein>
    <submittedName>
        <fullName evidence="3">Uncharacterized protein</fullName>
    </submittedName>
</protein>